<evidence type="ECO:0000313" key="1">
    <source>
        <dbReference type="EMBL" id="CAH0386272.1"/>
    </source>
</evidence>
<organism evidence="1 2">
    <name type="scientific">Bemisia tabaci</name>
    <name type="common">Sweetpotato whitefly</name>
    <name type="synonym">Aleurodes tabaci</name>
    <dbReference type="NCBI Taxonomy" id="7038"/>
    <lineage>
        <taxon>Eukaryota</taxon>
        <taxon>Metazoa</taxon>
        <taxon>Ecdysozoa</taxon>
        <taxon>Arthropoda</taxon>
        <taxon>Hexapoda</taxon>
        <taxon>Insecta</taxon>
        <taxon>Pterygota</taxon>
        <taxon>Neoptera</taxon>
        <taxon>Paraneoptera</taxon>
        <taxon>Hemiptera</taxon>
        <taxon>Sternorrhyncha</taxon>
        <taxon>Aleyrodoidea</taxon>
        <taxon>Aleyrodidae</taxon>
        <taxon>Aleyrodinae</taxon>
        <taxon>Bemisia</taxon>
    </lineage>
</organism>
<evidence type="ECO:0000313" key="2">
    <source>
        <dbReference type="Proteomes" id="UP001152759"/>
    </source>
</evidence>
<gene>
    <name evidence="1" type="ORF">BEMITA_LOCUS5412</name>
</gene>
<sequence>MMARYANNTKNTNKNLSRKKVRFDEQKNVRVEVESHSRSTYLEYDVTGAYKKLSMEDFPCICNRKKSGVYCGYCKSFTPDVGIRQTCPQHPLTLKLMDLVECPKCSRDADLQELPAEENA</sequence>
<protein>
    <submittedName>
        <fullName evidence="1">Uncharacterized protein</fullName>
    </submittedName>
</protein>
<dbReference type="EMBL" id="OU963864">
    <property type="protein sequence ID" value="CAH0386272.1"/>
    <property type="molecule type" value="Genomic_DNA"/>
</dbReference>
<keyword evidence="2" id="KW-1185">Reference proteome</keyword>
<proteinExistence type="predicted"/>
<accession>A0A9P0A8A1</accession>
<dbReference type="AlphaFoldDB" id="A0A9P0A8A1"/>
<dbReference type="Proteomes" id="UP001152759">
    <property type="component" value="Chromosome 3"/>
</dbReference>
<reference evidence="1" key="1">
    <citation type="submission" date="2021-12" db="EMBL/GenBank/DDBJ databases">
        <authorList>
            <person name="King R."/>
        </authorList>
    </citation>
    <scope>NUCLEOTIDE SEQUENCE</scope>
</reference>
<name>A0A9P0A8A1_BEMTA</name>